<feature type="region of interest" description="Disordered" evidence="1">
    <location>
        <begin position="1"/>
        <end position="31"/>
    </location>
</feature>
<name>A0A0C9UVZ9_SPHS4</name>
<dbReference type="Proteomes" id="UP000054279">
    <property type="component" value="Unassembled WGS sequence"/>
</dbReference>
<feature type="compositionally biased region" description="Polar residues" evidence="1">
    <location>
        <begin position="115"/>
        <end position="124"/>
    </location>
</feature>
<evidence type="ECO:0000313" key="3">
    <source>
        <dbReference type="Proteomes" id="UP000054279"/>
    </source>
</evidence>
<evidence type="ECO:0000313" key="2">
    <source>
        <dbReference type="EMBL" id="KIJ39049.1"/>
    </source>
</evidence>
<keyword evidence="3" id="KW-1185">Reference proteome</keyword>
<dbReference type="EMBL" id="KN837155">
    <property type="protein sequence ID" value="KIJ39049.1"/>
    <property type="molecule type" value="Genomic_DNA"/>
</dbReference>
<feature type="compositionally biased region" description="Polar residues" evidence="1">
    <location>
        <begin position="1"/>
        <end position="12"/>
    </location>
</feature>
<dbReference type="OrthoDB" id="3270494at2759"/>
<reference evidence="2 3" key="1">
    <citation type="submission" date="2014-06" db="EMBL/GenBank/DDBJ databases">
        <title>Evolutionary Origins and Diversification of the Mycorrhizal Mutualists.</title>
        <authorList>
            <consortium name="DOE Joint Genome Institute"/>
            <consortium name="Mycorrhizal Genomics Consortium"/>
            <person name="Kohler A."/>
            <person name="Kuo A."/>
            <person name="Nagy L.G."/>
            <person name="Floudas D."/>
            <person name="Copeland A."/>
            <person name="Barry K.W."/>
            <person name="Cichocki N."/>
            <person name="Veneault-Fourrey C."/>
            <person name="LaButti K."/>
            <person name="Lindquist E.A."/>
            <person name="Lipzen A."/>
            <person name="Lundell T."/>
            <person name="Morin E."/>
            <person name="Murat C."/>
            <person name="Riley R."/>
            <person name="Ohm R."/>
            <person name="Sun H."/>
            <person name="Tunlid A."/>
            <person name="Henrissat B."/>
            <person name="Grigoriev I.V."/>
            <person name="Hibbett D.S."/>
            <person name="Martin F."/>
        </authorList>
    </citation>
    <scope>NUCLEOTIDE SEQUENCE [LARGE SCALE GENOMIC DNA]</scope>
    <source>
        <strain evidence="2 3">SS14</strain>
    </source>
</reference>
<dbReference type="AlphaFoldDB" id="A0A0C9UVZ9"/>
<proteinExistence type="predicted"/>
<protein>
    <submittedName>
        <fullName evidence="2">Uncharacterized protein</fullName>
    </submittedName>
</protein>
<organism evidence="2 3">
    <name type="scientific">Sphaerobolus stellatus (strain SS14)</name>
    <dbReference type="NCBI Taxonomy" id="990650"/>
    <lineage>
        <taxon>Eukaryota</taxon>
        <taxon>Fungi</taxon>
        <taxon>Dikarya</taxon>
        <taxon>Basidiomycota</taxon>
        <taxon>Agaricomycotina</taxon>
        <taxon>Agaricomycetes</taxon>
        <taxon>Phallomycetidae</taxon>
        <taxon>Geastrales</taxon>
        <taxon>Sphaerobolaceae</taxon>
        <taxon>Sphaerobolus</taxon>
    </lineage>
</organism>
<accession>A0A0C9UVZ9</accession>
<evidence type="ECO:0000256" key="1">
    <source>
        <dbReference type="SAM" id="MobiDB-lite"/>
    </source>
</evidence>
<dbReference type="HOGENOM" id="CLU_1448595_0_0_1"/>
<feature type="region of interest" description="Disordered" evidence="1">
    <location>
        <begin position="115"/>
        <end position="140"/>
    </location>
</feature>
<gene>
    <name evidence="2" type="ORF">M422DRAFT_258204</name>
</gene>
<sequence>MSQKTGTTTSGLQAPAPKRRNTPNPGDPIAILASKGINQDNYTDPATLATTMEQWGDFRVTGGGKTLSLTVAMANELQAIAKLMGEHARTYKNADKSENVTKSDLQNTIQEIKDSISQGNSPRSYAQVLGNHQAKPPPPIKQNVNLEIKEKQIFILTQDVKKDSELFFYPLLKSLNAAMIYSQNSLL</sequence>